<dbReference type="PANTHER" id="PTHR46621:SF1">
    <property type="entry name" value="SNRNA-ACTIVATING PROTEIN COMPLEX SUBUNIT 4"/>
    <property type="match status" value="1"/>
</dbReference>
<sequence>MSRIPLSYPRFTVPIGRLAFFQSSRCWSLTRASHIQTHTHSGQNREPPVSSSVSPKTPAKPPTPGSHTTLAPPVVFPPRLNSETIQIYLLVFKLLNKGLKLNRITPKLLKLLYPTLAETRIWYHHTPFLASFREGRNRLSWFLNLDPELTTENLEQFVQWEHAYQDRIIHKKKWSPEEDARLLDAHAQWRSAGWKTVASVFGEGRSMFSCQSRYFYLTRERKTTQPPSAAFIRVLTIRLRKYKQDWSQVHQHYPDWSMAELQSLRLPELPKRQSHGKIWSASEIAQLRTTVAQLGPRKWHKIAALMDHKSATQCSNKWIELSGAFDLSPCSPDDMAHILFYLAVYYPHIIRPLCPRLVEGIPTKYQEHALSPTNCIYWGFIGSHFSTPRATPHYVQAWVIIRVIMKLLNQLNPELEKRLDHVQSVHGDKKSFRQELIKHRITGSLATFMRGRELERRFWELVKSPPPLSNTS</sequence>
<evidence type="ECO:0000256" key="1">
    <source>
        <dbReference type="ARBA" id="ARBA00023015"/>
    </source>
</evidence>
<dbReference type="InterPro" id="IPR017930">
    <property type="entry name" value="Myb_dom"/>
</dbReference>
<dbReference type="InterPro" id="IPR001005">
    <property type="entry name" value="SANT/Myb"/>
</dbReference>
<reference evidence="9" key="1">
    <citation type="journal article" date="2018" name="Nat. Microbiol.">
        <title>Leveraging single-cell genomics to expand the fungal tree of life.</title>
        <authorList>
            <person name="Ahrendt S.R."/>
            <person name="Quandt C.A."/>
            <person name="Ciobanu D."/>
            <person name="Clum A."/>
            <person name="Salamov A."/>
            <person name="Andreopoulos B."/>
            <person name="Cheng J.F."/>
            <person name="Woyke T."/>
            <person name="Pelin A."/>
            <person name="Henrissat B."/>
            <person name="Reynolds N.K."/>
            <person name="Benny G.L."/>
            <person name="Smith M.E."/>
            <person name="James T.Y."/>
            <person name="Grigoriev I.V."/>
        </authorList>
    </citation>
    <scope>NUCLEOTIDE SEQUENCE [LARGE SCALE GENOMIC DNA]</scope>
    <source>
        <strain evidence="9">RSA 468</strain>
    </source>
</reference>
<feature type="domain" description="HTH myb-type" evidence="7">
    <location>
        <begin position="166"/>
        <end position="222"/>
    </location>
</feature>
<proteinExistence type="predicted"/>
<feature type="region of interest" description="Disordered" evidence="5">
    <location>
        <begin position="37"/>
        <end position="72"/>
    </location>
</feature>
<dbReference type="Gene3D" id="1.10.10.60">
    <property type="entry name" value="Homeodomain-like"/>
    <property type="match status" value="2"/>
</dbReference>
<dbReference type="GO" id="GO:0019185">
    <property type="term" value="C:snRNA-activating protein complex"/>
    <property type="evidence" value="ECO:0007669"/>
    <property type="project" value="TreeGrafter"/>
</dbReference>
<dbReference type="Proteomes" id="UP000268162">
    <property type="component" value="Unassembled WGS sequence"/>
</dbReference>
<dbReference type="InterPro" id="IPR009057">
    <property type="entry name" value="Homeodomain-like_sf"/>
</dbReference>
<keyword evidence="2" id="KW-0238">DNA-binding</keyword>
<name>A0A4P9ZQM8_9FUNG</name>
<dbReference type="CDD" id="cd00167">
    <property type="entry name" value="SANT"/>
    <property type="match status" value="2"/>
</dbReference>
<dbReference type="GO" id="GO:0042795">
    <property type="term" value="P:snRNA transcription by RNA polymerase II"/>
    <property type="evidence" value="ECO:0007669"/>
    <property type="project" value="TreeGrafter"/>
</dbReference>
<evidence type="ECO:0000256" key="4">
    <source>
        <dbReference type="ARBA" id="ARBA00023242"/>
    </source>
</evidence>
<protein>
    <recommendedName>
        <fullName evidence="10">Myb-like domain-containing protein</fullName>
    </recommendedName>
</protein>
<dbReference type="EMBL" id="ML002826">
    <property type="protein sequence ID" value="RKP35615.1"/>
    <property type="molecule type" value="Genomic_DNA"/>
</dbReference>
<dbReference type="InterPro" id="IPR051575">
    <property type="entry name" value="Myb-like_DNA-bd"/>
</dbReference>
<feature type="compositionally biased region" description="Low complexity" evidence="5">
    <location>
        <begin position="47"/>
        <end position="57"/>
    </location>
</feature>
<dbReference type="PROSITE" id="PS51294">
    <property type="entry name" value="HTH_MYB"/>
    <property type="match status" value="2"/>
</dbReference>
<dbReference type="SMART" id="SM00717">
    <property type="entry name" value="SANT"/>
    <property type="match status" value="2"/>
</dbReference>
<keyword evidence="4" id="KW-0539">Nucleus</keyword>
<dbReference type="PANTHER" id="PTHR46621">
    <property type="entry name" value="SNRNA-ACTIVATING PROTEIN COMPLEX SUBUNIT 4"/>
    <property type="match status" value="1"/>
</dbReference>
<dbReference type="AlphaFoldDB" id="A0A4P9ZQM8"/>
<dbReference type="GO" id="GO:0001006">
    <property type="term" value="F:RNA polymerase III type 3 promoter sequence-specific DNA binding"/>
    <property type="evidence" value="ECO:0007669"/>
    <property type="project" value="TreeGrafter"/>
</dbReference>
<dbReference type="GO" id="GO:0000978">
    <property type="term" value="F:RNA polymerase II cis-regulatory region sequence-specific DNA binding"/>
    <property type="evidence" value="ECO:0007669"/>
    <property type="project" value="TreeGrafter"/>
</dbReference>
<evidence type="ECO:0000256" key="2">
    <source>
        <dbReference type="ARBA" id="ARBA00023125"/>
    </source>
</evidence>
<evidence type="ECO:0000259" key="7">
    <source>
        <dbReference type="PROSITE" id="PS51294"/>
    </source>
</evidence>
<feature type="domain" description="HTH myb-type" evidence="7">
    <location>
        <begin position="279"/>
        <end position="326"/>
    </location>
</feature>
<dbReference type="GO" id="GO:0042796">
    <property type="term" value="P:snRNA transcription by RNA polymerase III"/>
    <property type="evidence" value="ECO:0007669"/>
    <property type="project" value="TreeGrafter"/>
</dbReference>
<keyword evidence="1" id="KW-0805">Transcription regulation</keyword>
<evidence type="ECO:0000313" key="8">
    <source>
        <dbReference type="EMBL" id="RKP35615.1"/>
    </source>
</evidence>
<evidence type="ECO:0000256" key="5">
    <source>
        <dbReference type="SAM" id="MobiDB-lite"/>
    </source>
</evidence>
<keyword evidence="9" id="KW-1185">Reference proteome</keyword>
<evidence type="ECO:0000313" key="9">
    <source>
        <dbReference type="Proteomes" id="UP000268162"/>
    </source>
</evidence>
<dbReference type="PROSITE" id="PS50090">
    <property type="entry name" value="MYB_LIKE"/>
    <property type="match status" value="2"/>
</dbReference>
<gene>
    <name evidence="8" type="ORF">BJ085DRAFT_36483</name>
</gene>
<feature type="domain" description="Myb-like" evidence="6">
    <location>
        <begin position="171"/>
        <end position="218"/>
    </location>
</feature>
<evidence type="ECO:0008006" key="10">
    <source>
        <dbReference type="Google" id="ProtNLM"/>
    </source>
</evidence>
<keyword evidence="3" id="KW-0804">Transcription</keyword>
<dbReference type="Pfam" id="PF00249">
    <property type="entry name" value="Myb_DNA-binding"/>
    <property type="match status" value="2"/>
</dbReference>
<feature type="domain" description="Myb-like" evidence="6">
    <location>
        <begin position="279"/>
        <end position="322"/>
    </location>
</feature>
<evidence type="ECO:0000256" key="3">
    <source>
        <dbReference type="ARBA" id="ARBA00023163"/>
    </source>
</evidence>
<dbReference type="SUPFAM" id="SSF46689">
    <property type="entry name" value="Homeodomain-like"/>
    <property type="match status" value="2"/>
</dbReference>
<dbReference type="STRING" id="215637.A0A4P9ZQM8"/>
<organism evidence="8 9">
    <name type="scientific">Dimargaris cristalligena</name>
    <dbReference type="NCBI Taxonomy" id="215637"/>
    <lineage>
        <taxon>Eukaryota</taxon>
        <taxon>Fungi</taxon>
        <taxon>Fungi incertae sedis</taxon>
        <taxon>Zoopagomycota</taxon>
        <taxon>Kickxellomycotina</taxon>
        <taxon>Dimargaritomycetes</taxon>
        <taxon>Dimargaritales</taxon>
        <taxon>Dimargaritaceae</taxon>
        <taxon>Dimargaris</taxon>
    </lineage>
</organism>
<evidence type="ECO:0000259" key="6">
    <source>
        <dbReference type="PROSITE" id="PS50090"/>
    </source>
</evidence>
<accession>A0A4P9ZQM8</accession>